<dbReference type="GO" id="GO:0016740">
    <property type="term" value="F:transferase activity"/>
    <property type="evidence" value="ECO:0007669"/>
    <property type="project" value="UniProtKB-KW"/>
</dbReference>
<dbReference type="Proteomes" id="UP000315082">
    <property type="component" value="Chromosome"/>
</dbReference>
<gene>
    <name evidence="1" type="ORF">Poly24_32430</name>
</gene>
<dbReference type="OrthoDB" id="3078487at2"/>
<sequence>MAVFYNSSHRVYAFVSFKALYSRFTAASAWDELDVVPRPRMLMRAILNGGLPLAYHLVRSPVSRTVSCFMDKYRKQPTRIGCKGFYWQHCHKILYSHLGISKGASDSQIADAFLRFRFDEFVNLLPDLYHRDGHFNPQDWTNRLFFAGKHRMRWPQCKILRVEESDALAVIPDIDFSTKTNTTGHIERDFEVTDAQRLVIHQLYRADLALGGYDN</sequence>
<evidence type="ECO:0000313" key="2">
    <source>
        <dbReference type="Proteomes" id="UP000315082"/>
    </source>
</evidence>
<accession>A0A518JVG3</accession>
<keyword evidence="1" id="KW-0808">Transferase</keyword>
<reference evidence="1 2" key="1">
    <citation type="submission" date="2019-02" db="EMBL/GenBank/DDBJ databases">
        <title>Deep-cultivation of Planctomycetes and their phenomic and genomic characterization uncovers novel biology.</title>
        <authorList>
            <person name="Wiegand S."/>
            <person name="Jogler M."/>
            <person name="Boedeker C."/>
            <person name="Pinto D."/>
            <person name="Vollmers J."/>
            <person name="Rivas-Marin E."/>
            <person name="Kohn T."/>
            <person name="Peeters S.H."/>
            <person name="Heuer A."/>
            <person name="Rast P."/>
            <person name="Oberbeckmann S."/>
            <person name="Bunk B."/>
            <person name="Jeske O."/>
            <person name="Meyerdierks A."/>
            <person name="Storesund J.E."/>
            <person name="Kallscheuer N."/>
            <person name="Luecker S."/>
            <person name="Lage O.M."/>
            <person name="Pohl T."/>
            <person name="Merkel B.J."/>
            <person name="Hornburger P."/>
            <person name="Mueller R.-W."/>
            <person name="Bruemmer F."/>
            <person name="Labrenz M."/>
            <person name="Spormann A.M."/>
            <person name="Op den Camp H."/>
            <person name="Overmann J."/>
            <person name="Amann R."/>
            <person name="Jetten M.S.M."/>
            <person name="Mascher T."/>
            <person name="Medema M.H."/>
            <person name="Devos D.P."/>
            <person name="Kaster A.-K."/>
            <person name="Ovreas L."/>
            <person name="Rohde M."/>
            <person name="Galperin M.Y."/>
            <person name="Jogler C."/>
        </authorList>
    </citation>
    <scope>NUCLEOTIDE SEQUENCE [LARGE SCALE GENOMIC DNA]</scope>
    <source>
        <strain evidence="1 2">Poly24</strain>
    </source>
</reference>
<dbReference type="EMBL" id="CP036348">
    <property type="protein sequence ID" value="QDV69527.1"/>
    <property type="molecule type" value="Genomic_DNA"/>
</dbReference>
<keyword evidence="2" id="KW-1185">Reference proteome</keyword>
<dbReference type="KEGG" id="rcf:Poly24_32430"/>
<evidence type="ECO:0000313" key="1">
    <source>
        <dbReference type="EMBL" id="QDV69527.1"/>
    </source>
</evidence>
<proteinExistence type="predicted"/>
<name>A0A518JVG3_9BACT</name>
<organism evidence="1 2">
    <name type="scientific">Rosistilla carotiformis</name>
    <dbReference type="NCBI Taxonomy" id="2528017"/>
    <lineage>
        <taxon>Bacteria</taxon>
        <taxon>Pseudomonadati</taxon>
        <taxon>Planctomycetota</taxon>
        <taxon>Planctomycetia</taxon>
        <taxon>Pirellulales</taxon>
        <taxon>Pirellulaceae</taxon>
        <taxon>Rosistilla</taxon>
    </lineage>
</organism>
<protein>
    <submittedName>
        <fullName evidence="1">Sulfotransferase family protein</fullName>
    </submittedName>
</protein>
<dbReference type="AlphaFoldDB" id="A0A518JVG3"/>